<dbReference type="PROSITE" id="PS00329">
    <property type="entry name" value="HSP70_2"/>
    <property type="match status" value="1"/>
</dbReference>
<evidence type="ECO:0000313" key="5">
    <source>
        <dbReference type="EMBL" id="KAA2241438.1"/>
    </source>
</evidence>
<comment type="caution">
    <text evidence="5">The sequence shown here is derived from an EMBL/GenBank/DDBJ whole genome shotgun (WGS) entry which is preliminary data.</text>
</comment>
<dbReference type="SUPFAM" id="SSF53067">
    <property type="entry name" value="Actin-like ATPase domain"/>
    <property type="match status" value="2"/>
</dbReference>
<reference evidence="5 6" key="2">
    <citation type="submission" date="2019-09" db="EMBL/GenBank/DDBJ databases">
        <authorList>
            <person name="Jin C."/>
        </authorList>
    </citation>
    <scope>NUCLEOTIDE SEQUENCE [LARGE SCALE GENOMIC DNA]</scope>
    <source>
        <strain evidence="5 6">BN140078</strain>
    </source>
</reference>
<dbReference type="Gene3D" id="1.20.1270.10">
    <property type="match status" value="1"/>
</dbReference>
<dbReference type="InterPro" id="IPR013126">
    <property type="entry name" value="Hsp_70_fam"/>
</dbReference>
<dbReference type="InterPro" id="IPR043129">
    <property type="entry name" value="ATPase_NBD"/>
</dbReference>
<keyword evidence="3 4" id="KW-0067">ATP-binding</keyword>
<evidence type="ECO:0000256" key="4">
    <source>
        <dbReference type="RuleBase" id="RU003322"/>
    </source>
</evidence>
<dbReference type="PANTHER" id="PTHR19375">
    <property type="entry name" value="HEAT SHOCK PROTEIN 70KDA"/>
    <property type="match status" value="1"/>
</dbReference>
<dbReference type="SUPFAM" id="SSF100920">
    <property type="entry name" value="Heat shock protein 70kD (HSP70), peptide-binding domain"/>
    <property type="match status" value="1"/>
</dbReference>
<reference evidence="5 6" key="1">
    <citation type="submission" date="2019-09" db="EMBL/GenBank/DDBJ databases">
        <title>Chitinophaga ginsengihumi sp. nov., isolated from soil of ginseng rhizosphere.</title>
        <authorList>
            <person name="Lee J."/>
        </authorList>
    </citation>
    <scope>NUCLEOTIDE SEQUENCE [LARGE SCALE GENOMIC DNA]</scope>
    <source>
        <strain evidence="5 6">BN140078</strain>
    </source>
</reference>
<evidence type="ECO:0000256" key="1">
    <source>
        <dbReference type="ARBA" id="ARBA00007381"/>
    </source>
</evidence>
<dbReference type="GO" id="GO:0005524">
    <property type="term" value="F:ATP binding"/>
    <property type="evidence" value="ECO:0007669"/>
    <property type="project" value="UniProtKB-KW"/>
</dbReference>
<proteinExistence type="inferred from homology"/>
<dbReference type="PRINTS" id="PR00301">
    <property type="entry name" value="HEATSHOCK70"/>
</dbReference>
<dbReference type="NCBIfam" id="NF003520">
    <property type="entry name" value="PRK05183.1"/>
    <property type="match status" value="1"/>
</dbReference>
<dbReference type="InterPro" id="IPR029048">
    <property type="entry name" value="HSP70_C_sf"/>
</dbReference>
<dbReference type="Pfam" id="PF00012">
    <property type="entry name" value="HSP70"/>
    <property type="match status" value="1"/>
</dbReference>
<dbReference type="Proteomes" id="UP000324611">
    <property type="component" value="Unassembled WGS sequence"/>
</dbReference>
<evidence type="ECO:0000256" key="3">
    <source>
        <dbReference type="ARBA" id="ARBA00022840"/>
    </source>
</evidence>
<organism evidence="5 6">
    <name type="scientific">Chitinophaga agrisoli</name>
    <dbReference type="NCBI Taxonomy" id="2607653"/>
    <lineage>
        <taxon>Bacteria</taxon>
        <taxon>Pseudomonadati</taxon>
        <taxon>Bacteroidota</taxon>
        <taxon>Chitinophagia</taxon>
        <taxon>Chitinophagales</taxon>
        <taxon>Chitinophagaceae</taxon>
        <taxon>Chitinophaga</taxon>
    </lineage>
</organism>
<dbReference type="Gene3D" id="3.90.640.10">
    <property type="entry name" value="Actin, Chain A, domain 4"/>
    <property type="match status" value="1"/>
</dbReference>
<dbReference type="InterPro" id="IPR029047">
    <property type="entry name" value="HSP70_peptide-bd_sf"/>
</dbReference>
<dbReference type="InterPro" id="IPR018181">
    <property type="entry name" value="Heat_shock_70_CS"/>
</dbReference>
<comment type="similarity">
    <text evidence="1 4">Belongs to the heat shock protein 70 family.</text>
</comment>
<dbReference type="PROSITE" id="PS01036">
    <property type="entry name" value="HSP70_3"/>
    <property type="match status" value="1"/>
</dbReference>
<dbReference type="SUPFAM" id="SSF100934">
    <property type="entry name" value="Heat shock protein 70kD (HSP70), C-terminal subdomain"/>
    <property type="match status" value="1"/>
</dbReference>
<sequence>MAKTGIHSQNSQQEVVVGIDLGTSNSLIAVVHPLLRQPVTLREYDRSAVVPSVVYFTEEHHIVVGDRARAKLTTHPRQTVYSTKRLMGRSYEDIREQTMFYSYRISAGQAESVVKIEVNDTSYSPVELSAYILQALKRRAELILKVPVTKAVITVPASFNDAQRQATRDAGKLAGLDVLRIINEPTAAALAFGLGMGKEEKTVAVYDLGGGAFDISILKISNGNFEVLATQGDSSLGGDDLDRVIVDHWAYLHEISQEALGSNKGLAQELRLKAEEAKQALSQTSYFRTRMNNYELQLTREQLDELIQPLIEKTLQHCRLALQDAQLAVKDLAAVIMVGGSTRIPLIKDTVSAFFEQPVNDSLNPDEVVAIGAAIQADMLAGNSPELTLMDVTPLSLGIETMGGLMDVLIPRNTRIPASATRSYTTQQDGQGEMKIAVYQGERELVKDNRKLAEFDLAGIPNMAAGLPQIQVSFLLDADGILTVDAREMGSGAAQHITVQPARGLTGDTAGKMVLAAITHAQEDMETRNLVEIQTAAQQLLDVTTAFLDRNSELLTEQETDNTRQAMDALQEVAATADQEAITEKIEQLNKITLPFAERLTEKALRKAP</sequence>
<name>A0A5B2VS27_9BACT</name>
<evidence type="ECO:0000313" key="6">
    <source>
        <dbReference type="Proteomes" id="UP000324611"/>
    </source>
</evidence>
<dbReference type="EMBL" id="VUOC01000003">
    <property type="protein sequence ID" value="KAA2241438.1"/>
    <property type="molecule type" value="Genomic_DNA"/>
</dbReference>
<dbReference type="Gene3D" id="2.60.34.10">
    <property type="entry name" value="Substrate Binding Domain Of DNAk, Chain A, domain 1"/>
    <property type="match status" value="1"/>
</dbReference>
<dbReference type="AlphaFoldDB" id="A0A5B2VS27"/>
<evidence type="ECO:0000256" key="2">
    <source>
        <dbReference type="ARBA" id="ARBA00022741"/>
    </source>
</evidence>
<gene>
    <name evidence="5" type="primary">hscA</name>
    <name evidence="5" type="ORF">F0L74_16185</name>
</gene>
<protein>
    <submittedName>
        <fullName evidence="5">Fe-S protein assembly chaperone HscA</fullName>
    </submittedName>
</protein>
<keyword evidence="2 4" id="KW-0547">Nucleotide-binding</keyword>
<dbReference type="Gene3D" id="3.30.420.40">
    <property type="match status" value="2"/>
</dbReference>
<dbReference type="PROSITE" id="PS00297">
    <property type="entry name" value="HSP70_1"/>
    <property type="match status" value="1"/>
</dbReference>
<accession>A0A5B2VS27</accession>
<keyword evidence="6" id="KW-1185">Reference proteome</keyword>
<dbReference type="RefSeq" id="WP_149838952.1">
    <property type="nucleotide sequence ID" value="NZ_VUOC01000003.1"/>
</dbReference>
<dbReference type="GO" id="GO:0140662">
    <property type="term" value="F:ATP-dependent protein folding chaperone"/>
    <property type="evidence" value="ECO:0007669"/>
    <property type="project" value="InterPro"/>
</dbReference>